<name>A0A9D1KS55_9FIRM</name>
<sequence length="79" mass="9000">MQTLLTVKSITYAQKGQQFLEKYWIHSSVVPTPEMISKRGCSYALLVRGDADRAEKLLEQVGIQVLGKYPYPLRKGTDR</sequence>
<dbReference type="EMBL" id="DVLW01000083">
    <property type="protein sequence ID" value="HIT94136.1"/>
    <property type="molecule type" value="Genomic_DNA"/>
</dbReference>
<organism evidence="2 3">
    <name type="scientific">Candidatus Faecivivens stercoripullorum</name>
    <dbReference type="NCBI Taxonomy" id="2840805"/>
    <lineage>
        <taxon>Bacteria</taxon>
        <taxon>Bacillati</taxon>
        <taxon>Bacillota</taxon>
        <taxon>Clostridia</taxon>
        <taxon>Eubacteriales</taxon>
        <taxon>Oscillospiraceae</taxon>
        <taxon>Oscillospiraceae incertae sedis</taxon>
        <taxon>Candidatus Faecivivens</taxon>
    </lineage>
</organism>
<evidence type="ECO:0000313" key="2">
    <source>
        <dbReference type="EMBL" id="HIT94136.1"/>
    </source>
</evidence>
<evidence type="ECO:0000259" key="1">
    <source>
        <dbReference type="Pfam" id="PF11823"/>
    </source>
</evidence>
<proteinExistence type="predicted"/>
<dbReference type="Pfam" id="PF11823">
    <property type="entry name" value="Se_S_carrier"/>
    <property type="match status" value="1"/>
</dbReference>
<gene>
    <name evidence="2" type="ORF">IAC43_03020</name>
</gene>
<dbReference type="Proteomes" id="UP000824160">
    <property type="component" value="Unassembled WGS sequence"/>
</dbReference>
<comment type="caution">
    <text evidence="2">The sequence shown here is derived from an EMBL/GenBank/DDBJ whole genome shotgun (WGS) entry which is preliminary data.</text>
</comment>
<accession>A0A9D1KS55</accession>
<feature type="domain" description="Putative Se/S carrier protein-like" evidence="1">
    <location>
        <begin position="4"/>
        <end position="69"/>
    </location>
</feature>
<reference evidence="2" key="2">
    <citation type="journal article" date="2021" name="PeerJ">
        <title>Extensive microbial diversity within the chicken gut microbiome revealed by metagenomics and culture.</title>
        <authorList>
            <person name="Gilroy R."/>
            <person name="Ravi A."/>
            <person name="Getino M."/>
            <person name="Pursley I."/>
            <person name="Horton D.L."/>
            <person name="Alikhan N.F."/>
            <person name="Baker D."/>
            <person name="Gharbi K."/>
            <person name="Hall N."/>
            <person name="Watson M."/>
            <person name="Adriaenssens E.M."/>
            <person name="Foster-Nyarko E."/>
            <person name="Jarju S."/>
            <person name="Secka A."/>
            <person name="Antonio M."/>
            <person name="Oren A."/>
            <person name="Chaudhuri R.R."/>
            <person name="La Ragione R."/>
            <person name="Hildebrand F."/>
            <person name="Pallen M.J."/>
        </authorList>
    </citation>
    <scope>NUCLEOTIDE SEQUENCE</scope>
    <source>
        <strain evidence="2">ChiBcec7-5410</strain>
    </source>
</reference>
<dbReference type="InterPro" id="IPR021778">
    <property type="entry name" value="Se/S_carrier-like"/>
</dbReference>
<dbReference type="AlphaFoldDB" id="A0A9D1KS55"/>
<evidence type="ECO:0000313" key="3">
    <source>
        <dbReference type="Proteomes" id="UP000824160"/>
    </source>
</evidence>
<protein>
    <submittedName>
        <fullName evidence="2">DUF3343 domain-containing protein</fullName>
    </submittedName>
</protein>
<reference evidence="2" key="1">
    <citation type="submission" date="2020-10" db="EMBL/GenBank/DDBJ databases">
        <authorList>
            <person name="Gilroy R."/>
        </authorList>
    </citation>
    <scope>NUCLEOTIDE SEQUENCE</scope>
    <source>
        <strain evidence="2">ChiBcec7-5410</strain>
    </source>
</reference>